<evidence type="ECO:0000313" key="2">
    <source>
        <dbReference type="EMBL" id="KAK3930042.1"/>
    </source>
</evidence>
<comment type="caution">
    <text evidence="2">The sequence shown here is derived from an EMBL/GenBank/DDBJ whole genome shotgun (WGS) entry which is preliminary data.</text>
</comment>
<dbReference type="AlphaFoldDB" id="A0AAE1HY04"/>
<evidence type="ECO:0000256" key="1">
    <source>
        <dbReference type="SAM" id="MobiDB-lite"/>
    </source>
</evidence>
<dbReference type="EMBL" id="JAHWGI010001409">
    <property type="protein sequence ID" value="KAK3930042.1"/>
    <property type="molecule type" value="Genomic_DNA"/>
</dbReference>
<reference evidence="2" key="1">
    <citation type="submission" date="2021-07" db="EMBL/GenBank/DDBJ databases">
        <authorList>
            <person name="Catto M.A."/>
            <person name="Jacobson A."/>
            <person name="Kennedy G."/>
            <person name="Labadie P."/>
            <person name="Hunt B.G."/>
            <person name="Srinivasan R."/>
        </authorList>
    </citation>
    <scope>NUCLEOTIDE SEQUENCE</scope>
    <source>
        <strain evidence="2">PL_HMW_Pooled</strain>
        <tissue evidence="2">Head</tissue>
    </source>
</reference>
<keyword evidence="2" id="KW-0347">Helicase</keyword>
<keyword evidence="2" id="KW-0547">Nucleotide-binding</keyword>
<keyword evidence="2" id="KW-0378">Hydrolase</keyword>
<sequence length="56" mass="6428">MSDKKNSYDTPTARSDKKRRVTVAGSKVLRSDKRRSDNRCRLILLCSHSYPNISDT</sequence>
<reference evidence="2" key="2">
    <citation type="journal article" date="2023" name="BMC Genomics">
        <title>Pest status, molecular evolution, and epigenetic factors derived from the genome assembly of Frankliniella fusca, a thysanopteran phytovirus vector.</title>
        <authorList>
            <person name="Catto M.A."/>
            <person name="Labadie P.E."/>
            <person name="Jacobson A.L."/>
            <person name="Kennedy G.G."/>
            <person name="Srinivasan R."/>
            <person name="Hunt B.G."/>
        </authorList>
    </citation>
    <scope>NUCLEOTIDE SEQUENCE</scope>
    <source>
        <strain evidence="2">PL_HMW_Pooled</strain>
    </source>
</reference>
<protein>
    <submittedName>
        <fullName evidence="2">Pre-mRNA-splicing factor ATP-dependent RNA helicase mog-1</fullName>
    </submittedName>
</protein>
<gene>
    <name evidence="2" type="ORF">KUF71_004613</name>
</gene>
<dbReference type="GO" id="GO:0004386">
    <property type="term" value="F:helicase activity"/>
    <property type="evidence" value="ECO:0007669"/>
    <property type="project" value="UniProtKB-KW"/>
</dbReference>
<proteinExistence type="predicted"/>
<organism evidence="2 3">
    <name type="scientific">Frankliniella fusca</name>
    <dbReference type="NCBI Taxonomy" id="407009"/>
    <lineage>
        <taxon>Eukaryota</taxon>
        <taxon>Metazoa</taxon>
        <taxon>Ecdysozoa</taxon>
        <taxon>Arthropoda</taxon>
        <taxon>Hexapoda</taxon>
        <taxon>Insecta</taxon>
        <taxon>Pterygota</taxon>
        <taxon>Neoptera</taxon>
        <taxon>Paraneoptera</taxon>
        <taxon>Thysanoptera</taxon>
        <taxon>Terebrantia</taxon>
        <taxon>Thripoidea</taxon>
        <taxon>Thripidae</taxon>
        <taxon>Frankliniella</taxon>
    </lineage>
</organism>
<evidence type="ECO:0000313" key="3">
    <source>
        <dbReference type="Proteomes" id="UP001219518"/>
    </source>
</evidence>
<keyword evidence="3" id="KW-1185">Reference proteome</keyword>
<feature type="region of interest" description="Disordered" evidence="1">
    <location>
        <begin position="1"/>
        <end position="32"/>
    </location>
</feature>
<keyword evidence="2" id="KW-0067">ATP-binding</keyword>
<name>A0AAE1HY04_9NEOP</name>
<accession>A0AAE1HY04</accession>
<dbReference type="Proteomes" id="UP001219518">
    <property type="component" value="Unassembled WGS sequence"/>
</dbReference>